<proteinExistence type="predicted"/>
<dbReference type="Proteomes" id="UP001267290">
    <property type="component" value="Unassembled WGS sequence"/>
</dbReference>
<gene>
    <name evidence="1" type="ORF">J2736_004429</name>
</gene>
<reference evidence="1 2" key="1">
    <citation type="submission" date="2023-07" db="EMBL/GenBank/DDBJ databases">
        <title>Sorghum-associated microbial communities from plants grown in Nebraska, USA.</title>
        <authorList>
            <person name="Schachtman D."/>
        </authorList>
    </citation>
    <scope>NUCLEOTIDE SEQUENCE [LARGE SCALE GENOMIC DNA]</scope>
    <source>
        <strain evidence="1 2">CC258</strain>
    </source>
</reference>
<comment type="caution">
    <text evidence="1">The sequence shown here is derived from an EMBL/GenBank/DDBJ whole genome shotgun (WGS) entry which is preliminary data.</text>
</comment>
<protein>
    <submittedName>
        <fullName evidence="1">Uncharacterized protein</fullName>
    </submittedName>
</protein>
<accession>A0ABU1P2C8</accession>
<dbReference type="EMBL" id="JAVDSB010000009">
    <property type="protein sequence ID" value="MDR6553222.1"/>
    <property type="molecule type" value="Genomic_DNA"/>
</dbReference>
<evidence type="ECO:0000313" key="2">
    <source>
        <dbReference type="Proteomes" id="UP001267290"/>
    </source>
</evidence>
<name>A0ABU1P2C8_9BACL</name>
<evidence type="ECO:0000313" key="1">
    <source>
        <dbReference type="EMBL" id="MDR6553222.1"/>
    </source>
</evidence>
<keyword evidence="2" id="KW-1185">Reference proteome</keyword>
<dbReference type="RefSeq" id="WP_310500706.1">
    <property type="nucleotide sequence ID" value="NZ_JAVDSB010000009.1"/>
</dbReference>
<sequence length="422" mass="47692">MKSPIYQKKEAQNHLAKQENMLRRNGTSSGDASHIHHLQRTIGNKAVTQMMRSDVIQRQPSETLLPGDVGQWFIVTLPFGSPNTKTGTYLGTDARGHWFRGHNINNREYHFCIIRGNVERTMDPGWGGHAGYGEEEMDLENEVDKRPTRPNLQTEDAMKSYAGHVKGVQSEWRAMNAETRAAKLVEGLLPMFASSGVPVPTLRVIPKGTAQNGNFDSTTWSAGISEDTLEKEPEKAASTMYHEARHGEQYFLIARYIHAQKLPEPPYKQIPDHVMSAAADANARSQLTEEENVAAQRFHTSIFGSGATERNNILKRTQIYTQQAYFSAAKMYLDANQHVETLRVEFRNLKEIFDKSQNEDDRQVAKLKQADLLLKKAELPALKIAAEEKKLQFERTLAEYKNLPEEADAFAVQAQVDQWLAK</sequence>
<organism evidence="1 2">
    <name type="scientific">Paenibacillus qinlingensis</name>
    <dbReference type="NCBI Taxonomy" id="1837343"/>
    <lineage>
        <taxon>Bacteria</taxon>
        <taxon>Bacillati</taxon>
        <taxon>Bacillota</taxon>
        <taxon>Bacilli</taxon>
        <taxon>Bacillales</taxon>
        <taxon>Paenibacillaceae</taxon>
        <taxon>Paenibacillus</taxon>
    </lineage>
</organism>